<dbReference type="EMBL" id="CP042301">
    <property type="protein sequence ID" value="QDZ02631.1"/>
    <property type="molecule type" value="Genomic_DNA"/>
</dbReference>
<evidence type="ECO:0000256" key="1">
    <source>
        <dbReference type="ARBA" id="ARBA00004651"/>
    </source>
</evidence>
<keyword evidence="3" id="KW-1003">Cell membrane</keyword>
<evidence type="ECO:0000256" key="5">
    <source>
        <dbReference type="ARBA" id="ARBA00022989"/>
    </source>
</evidence>
<dbReference type="OrthoDB" id="8030921at2"/>
<comment type="similarity">
    <text evidence="7">Belongs to the TRAP transporter small permease family.</text>
</comment>
<dbReference type="InterPro" id="IPR055348">
    <property type="entry name" value="DctQ"/>
</dbReference>
<keyword evidence="5 7" id="KW-1133">Transmembrane helix</keyword>
<comment type="caution">
    <text evidence="7">Lacks conserved residue(s) required for the propagation of feature annotation.</text>
</comment>
<reference evidence="9" key="1">
    <citation type="submission" date="2020-04" db="EMBL/GenBank/DDBJ databases">
        <title>Nitratireductor sp. nov. isolated from mangrove soil.</title>
        <authorList>
            <person name="Ye Y."/>
        </authorList>
    </citation>
    <scope>NUCLEOTIDE SEQUENCE</scope>
    <source>
        <strain evidence="9">SY7</strain>
    </source>
</reference>
<dbReference type="GO" id="GO:0005886">
    <property type="term" value="C:plasma membrane"/>
    <property type="evidence" value="ECO:0007669"/>
    <property type="project" value="UniProtKB-SubCell"/>
</dbReference>
<keyword evidence="4 7" id="KW-0812">Transmembrane</keyword>
<comment type="subunit">
    <text evidence="7">The complex comprises the extracytoplasmic solute receptor protein and the two transmembrane proteins.</text>
</comment>
<dbReference type="RefSeq" id="WP_146301266.1">
    <property type="nucleotide sequence ID" value="NZ_CP042301.2"/>
</dbReference>
<dbReference type="Proteomes" id="UP000321389">
    <property type="component" value="Chromosome"/>
</dbReference>
<comment type="subcellular location">
    <subcellularLocation>
        <location evidence="7">Cell inner membrane</location>
        <topology evidence="7">Multi-pass membrane protein</topology>
    </subcellularLocation>
    <subcellularLocation>
        <location evidence="1">Cell membrane</location>
        <topology evidence="1">Multi-pass membrane protein</topology>
    </subcellularLocation>
</comment>
<evidence type="ECO:0000256" key="6">
    <source>
        <dbReference type="ARBA" id="ARBA00023136"/>
    </source>
</evidence>
<evidence type="ECO:0000256" key="3">
    <source>
        <dbReference type="ARBA" id="ARBA00022475"/>
    </source>
</evidence>
<gene>
    <name evidence="9" type="ORF">FQ775_20910</name>
</gene>
<proteinExistence type="inferred from homology"/>
<feature type="transmembrane region" description="Helical" evidence="7">
    <location>
        <begin position="7"/>
        <end position="30"/>
    </location>
</feature>
<organism evidence="9 10">
    <name type="scientific">Nitratireductor mangrovi</name>
    <dbReference type="NCBI Taxonomy" id="2599600"/>
    <lineage>
        <taxon>Bacteria</taxon>
        <taxon>Pseudomonadati</taxon>
        <taxon>Pseudomonadota</taxon>
        <taxon>Alphaproteobacteria</taxon>
        <taxon>Hyphomicrobiales</taxon>
        <taxon>Phyllobacteriaceae</taxon>
        <taxon>Nitratireductor</taxon>
    </lineage>
</organism>
<protein>
    <recommendedName>
        <fullName evidence="7">TRAP transporter small permease protein</fullName>
    </recommendedName>
</protein>
<keyword evidence="10" id="KW-1185">Reference proteome</keyword>
<dbReference type="GO" id="GO:0022857">
    <property type="term" value="F:transmembrane transporter activity"/>
    <property type="evidence" value="ECO:0007669"/>
    <property type="project" value="UniProtKB-UniRule"/>
</dbReference>
<dbReference type="AlphaFoldDB" id="A0A5B8L3R3"/>
<evidence type="ECO:0000256" key="7">
    <source>
        <dbReference type="RuleBase" id="RU369079"/>
    </source>
</evidence>
<keyword evidence="2 7" id="KW-0813">Transport</keyword>
<comment type="function">
    <text evidence="7">Part of the tripartite ATP-independent periplasmic (TRAP) transport system.</text>
</comment>
<evidence type="ECO:0000313" key="9">
    <source>
        <dbReference type="EMBL" id="QDZ02631.1"/>
    </source>
</evidence>
<evidence type="ECO:0000313" key="10">
    <source>
        <dbReference type="Proteomes" id="UP000321389"/>
    </source>
</evidence>
<name>A0A5B8L3R3_9HYPH</name>
<keyword evidence="7" id="KW-0997">Cell inner membrane</keyword>
<evidence type="ECO:0000256" key="4">
    <source>
        <dbReference type="ARBA" id="ARBA00022692"/>
    </source>
</evidence>
<feature type="domain" description="Tripartite ATP-independent periplasmic transporters DctQ component" evidence="8">
    <location>
        <begin position="27"/>
        <end position="153"/>
    </location>
</feature>
<evidence type="ECO:0000256" key="2">
    <source>
        <dbReference type="ARBA" id="ARBA00022448"/>
    </source>
</evidence>
<keyword evidence="6 7" id="KW-0472">Membrane</keyword>
<dbReference type="Pfam" id="PF04290">
    <property type="entry name" value="DctQ"/>
    <property type="match status" value="1"/>
</dbReference>
<evidence type="ECO:0000259" key="8">
    <source>
        <dbReference type="Pfam" id="PF04290"/>
    </source>
</evidence>
<feature type="transmembrane region" description="Helical" evidence="7">
    <location>
        <begin position="132"/>
        <end position="151"/>
    </location>
</feature>
<dbReference type="KEGG" id="niy:FQ775_20910"/>
<feature type="transmembrane region" description="Helical" evidence="7">
    <location>
        <begin position="89"/>
        <end position="110"/>
    </location>
</feature>
<accession>A0A5B8L3R3</accession>
<sequence length="165" mass="17474">MNGLVTIFRVATNALAILAGAILLAVAIAISIDVTLRACCSSAIHGLTDMTEHGIAAVTFMAAPWVLMKNAHVAVDLVTMALPTPIRRHVATVVNLFGAAASAIFFWYVLQALLTAFGRGSMVRGIIVVPEWLTFVAPSLCMLLVAFGFLLRIGQETKTHEAAGL</sequence>